<dbReference type="RefSeq" id="WP_378775761.1">
    <property type="nucleotide sequence ID" value="NZ_JBHTMX010000097.1"/>
</dbReference>
<dbReference type="Proteomes" id="UP001597171">
    <property type="component" value="Unassembled WGS sequence"/>
</dbReference>
<evidence type="ECO:0000313" key="2">
    <source>
        <dbReference type="Proteomes" id="UP001597171"/>
    </source>
</evidence>
<organism evidence="1 2">
    <name type="scientific">Methylopila musalis</name>
    <dbReference type="NCBI Taxonomy" id="1134781"/>
    <lineage>
        <taxon>Bacteria</taxon>
        <taxon>Pseudomonadati</taxon>
        <taxon>Pseudomonadota</taxon>
        <taxon>Alphaproteobacteria</taxon>
        <taxon>Hyphomicrobiales</taxon>
        <taxon>Methylopilaceae</taxon>
        <taxon>Methylopila</taxon>
    </lineage>
</organism>
<protein>
    <recommendedName>
        <fullName evidence="3">DUF748 domain-containing protein</fullName>
    </recommendedName>
</protein>
<comment type="caution">
    <text evidence="1">The sequence shown here is derived from an EMBL/GenBank/DDBJ whole genome shotgun (WGS) entry which is preliminary data.</text>
</comment>
<keyword evidence="2" id="KW-1185">Reference proteome</keyword>
<accession>A0ABW3Z9C6</accession>
<evidence type="ECO:0000313" key="1">
    <source>
        <dbReference type="EMBL" id="MFD1332545.1"/>
    </source>
</evidence>
<sequence length="660" mass="69550">MTTRRLLIIAACVVAVLGLAGVAALPRAADWYAARQVDKALNDIRVRSTAVANRGAVSVDLGSRTVFVNAISVETPGDAGAKVSIDRLAIVRPTSLDERVTADLIRFENLVIAIGNETVRVPTIEVRDYSGPAQGLVSAPGGGDATRTQADIAAGVSASGASAPVITMTNARVGADRTLAGLTFERVDSGVVSRATADSLDVTVPSRRDGAPKGLQVSTGRQTFHGVSLPALLRFLAGDGAGEREPAIDRAVIEQLAVRSPTKLGGDVSAGADRLELEKVGIRALLHRAVTLELAQDRAQRDEPLTPAETRQQIMFLTDSLRAAAFGRVAATEAVLEASPPGRDRIAASAALIEVIGYADAALERVTLRGAQTRQGERDVSADEANLERIDAGGLLAYAERIGRDEILLTTTPLPEDMLKLFPRLGRANLKTGAWTEGDWALKVGEIRSGARGDAEELPNRAGVRVTNLTMPAPQDRWYSPYLKDAGVERLNLTFRLSVSLDPSSQVLTVNGLDYSDPEIADVHLEGTLANVDPALAIETGGEFVDKFSRVALRPIALRVTDHGGVAAAFAAGAKARGSTFDDFRESFTTDAETRLTAVLGPTAQSSATALGLFLRGGGKLEANILPRADATLLNLIQLARLGPEGLAQALDVTITSRTN</sequence>
<proteinExistence type="predicted"/>
<name>A0ABW3Z9C6_9HYPH</name>
<gene>
    <name evidence="1" type="ORF">ACFQ4O_11105</name>
</gene>
<dbReference type="EMBL" id="JBHTMX010000097">
    <property type="protein sequence ID" value="MFD1332545.1"/>
    <property type="molecule type" value="Genomic_DNA"/>
</dbReference>
<reference evidence="2" key="1">
    <citation type="journal article" date="2019" name="Int. J. Syst. Evol. Microbiol.">
        <title>The Global Catalogue of Microorganisms (GCM) 10K type strain sequencing project: providing services to taxonomists for standard genome sequencing and annotation.</title>
        <authorList>
            <consortium name="The Broad Institute Genomics Platform"/>
            <consortium name="The Broad Institute Genome Sequencing Center for Infectious Disease"/>
            <person name="Wu L."/>
            <person name="Ma J."/>
        </authorList>
    </citation>
    <scope>NUCLEOTIDE SEQUENCE [LARGE SCALE GENOMIC DNA]</scope>
    <source>
        <strain evidence="2">CCUG 61696</strain>
    </source>
</reference>
<evidence type="ECO:0008006" key="3">
    <source>
        <dbReference type="Google" id="ProtNLM"/>
    </source>
</evidence>